<dbReference type="PROSITE" id="PS51918">
    <property type="entry name" value="RADICAL_SAM"/>
    <property type="match status" value="1"/>
</dbReference>
<dbReference type="InterPro" id="IPR038135">
    <property type="entry name" value="Methylthiotransferase_N_sf"/>
</dbReference>
<dbReference type="SFLD" id="SFLDG01061">
    <property type="entry name" value="methylthiotransferase"/>
    <property type="match status" value="1"/>
</dbReference>
<name>A0A8J3AAR4_9ACTN</name>
<dbReference type="OrthoDB" id="9805215at2"/>
<dbReference type="Gene3D" id="3.40.50.12160">
    <property type="entry name" value="Methylthiotransferase, N-terminal domain"/>
    <property type="match status" value="1"/>
</dbReference>
<dbReference type="PANTHER" id="PTHR43837:SF1">
    <property type="entry name" value="RIBOSOMAL PROTEIN US12 METHYLTHIOTRANSFERASE RIMO"/>
    <property type="match status" value="1"/>
</dbReference>
<keyword evidence="13" id="KW-1185">Reference proteome</keyword>
<dbReference type="PANTHER" id="PTHR43837">
    <property type="entry name" value="RIBOSOMAL PROTEIN S12 METHYLTHIOTRANSFERASE RIMO"/>
    <property type="match status" value="1"/>
</dbReference>
<dbReference type="PROSITE" id="PS01278">
    <property type="entry name" value="MTTASE_RADICAL"/>
    <property type="match status" value="1"/>
</dbReference>
<dbReference type="EC" id="2.8.4.4" evidence="8"/>
<evidence type="ECO:0000313" key="13">
    <source>
        <dbReference type="Proteomes" id="UP000650511"/>
    </source>
</evidence>
<dbReference type="Gene3D" id="2.40.50.140">
    <property type="entry name" value="Nucleic acid-binding proteins"/>
    <property type="match status" value="1"/>
</dbReference>
<feature type="binding site" evidence="8">
    <location>
        <position position="260"/>
    </location>
    <ligand>
        <name>[4Fe-4S] cluster</name>
        <dbReference type="ChEBI" id="CHEBI:49883"/>
        <label>2</label>
        <note>4Fe-4S-S-AdoMet</note>
    </ligand>
</feature>
<dbReference type="InterPro" id="IPR020612">
    <property type="entry name" value="Methylthiotransferase_CS"/>
</dbReference>
<evidence type="ECO:0000313" key="12">
    <source>
        <dbReference type="EMBL" id="GGI06588.1"/>
    </source>
</evidence>
<evidence type="ECO:0000259" key="10">
    <source>
        <dbReference type="PROSITE" id="PS51449"/>
    </source>
</evidence>
<dbReference type="Pfam" id="PF04055">
    <property type="entry name" value="Radical_SAM"/>
    <property type="match status" value="1"/>
</dbReference>
<comment type="catalytic activity">
    <reaction evidence="8">
        <text>L-aspartate(89)-[ribosomal protein uS12]-hydrogen + (sulfur carrier)-SH + AH2 + 2 S-adenosyl-L-methionine = 3-methylsulfanyl-L-aspartate(89)-[ribosomal protein uS12]-hydrogen + (sulfur carrier)-H + 5'-deoxyadenosine + L-methionine + A + S-adenosyl-L-homocysteine + 2 H(+)</text>
        <dbReference type="Rhea" id="RHEA:37087"/>
        <dbReference type="Rhea" id="RHEA-COMP:10460"/>
        <dbReference type="Rhea" id="RHEA-COMP:10461"/>
        <dbReference type="Rhea" id="RHEA-COMP:14737"/>
        <dbReference type="Rhea" id="RHEA-COMP:14739"/>
        <dbReference type="ChEBI" id="CHEBI:13193"/>
        <dbReference type="ChEBI" id="CHEBI:15378"/>
        <dbReference type="ChEBI" id="CHEBI:17319"/>
        <dbReference type="ChEBI" id="CHEBI:17499"/>
        <dbReference type="ChEBI" id="CHEBI:29917"/>
        <dbReference type="ChEBI" id="CHEBI:29961"/>
        <dbReference type="ChEBI" id="CHEBI:57844"/>
        <dbReference type="ChEBI" id="CHEBI:57856"/>
        <dbReference type="ChEBI" id="CHEBI:59789"/>
        <dbReference type="ChEBI" id="CHEBI:64428"/>
        <dbReference type="ChEBI" id="CHEBI:73599"/>
        <dbReference type="EC" id="2.8.4.4"/>
    </reaction>
</comment>
<evidence type="ECO:0000256" key="9">
    <source>
        <dbReference type="SAM" id="MobiDB-lite"/>
    </source>
</evidence>
<evidence type="ECO:0000256" key="5">
    <source>
        <dbReference type="ARBA" id="ARBA00022723"/>
    </source>
</evidence>
<dbReference type="InterPro" id="IPR013848">
    <property type="entry name" value="Methylthiotransferase_N"/>
</dbReference>
<evidence type="ECO:0000256" key="6">
    <source>
        <dbReference type="ARBA" id="ARBA00023004"/>
    </source>
</evidence>
<keyword evidence="6 8" id="KW-0408">Iron</keyword>
<keyword evidence="5 8" id="KW-0479">Metal-binding</keyword>
<evidence type="ECO:0000256" key="8">
    <source>
        <dbReference type="HAMAP-Rule" id="MF_01865"/>
    </source>
</evidence>
<comment type="subcellular location">
    <subcellularLocation>
        <location evidence="8">Cytoplasm</location>
    </subcellularLocation>
</comment>
<dbReference type="GO" id="GO:0103039">
    <property type="term" value="F:protein methylthiotransferase activity"/>
    <property type="evidence" value="ECO:0007669"/>
    <property type="project" value="UniProtKB-EC"/>
</dbReference>
<dbReference type="InterPro" id="IPR005840">
    <property type="entry name" value="Ribosomal_uS12_MeSTrfase_RimO"/>
</dbReference>
<feature type="binding site" evidence="8">
    <location>
        <position position="263"/>
    </location>
    <ligand>
        <name>[4Fe-4S] cluster</name>
        <dbReference type="ChEBI" id="CHEBI:49883"/>
        <label>2</label>
        <note>4Fe-4S-S-AdoMet</note>
    </ligand>
</feature>
<evidence type="ECO:0000256" key="3">
    <source>
        <dbReference type="ARBA" id="ARBA00022679"/>
    </source>
</evidence>
<dbReference type="InterPro" id="IPR002792">
    <property type="entry name" value="TRAM_dom"/>
</dbReference>
<comment type="caution">
    <text evidence="12">The sequence shown here is derived from an EMBL/GenBank/DDBJ whole genome shotgun (WGS) entry which is preliminary data.</text>
</comment>
<comment type="function">
    <text evidence="8">Catalyzes the methylthiolation of an aspartic acid residue of ribosomal protein uS12.</text>
</comment>
<dbReference type="InterPro" id="IPR007197">
    <property type="entry name" value="rSAM"/>
</dbReference>
<dbReference type="InterPro" id="IPR023404">
    <property type="entry name" value="rSAM_horseshoe"/>
</dbReference>
<dbReference type="GO" id="GO:0035599">
    <property type="term" value="F:aspartic acid methylthiotransferase activity"/>
    <property type="evidence" value="ECO:0007669"/>
    <property type="project" value="TreeGrafter"/>
</dbReference>
<protein>
    <recommendedName>
        <fullName evidence="8">Ribosomal protein uS12 methylthiotransferase RimO</fullName>
        <shortName evidence="8">uS12 MTTase</shortName>
        <shortName evidence="8">uS12 methylthiotransferase</shortName>
        <ecNumber evidence="8">2.8.4.4</ecNumber>
    </recommendedName>
    <alternativeName>
        <fullName evidence="8">Ribosomal protein uS12 (aspartate-C(3))-methylthiotransferase</fullName>
    </alternativeName>
    <alternativeName>
        <fullName evidence="8">Ribosome maturation factor RimO</fullName>
    </alternativeName>
</protein>
<dbReference type="EMBL" id="BMHA01000006">
    <property type="protein sequence ID" value="GGI06588.1"/>
    <property type="molecule type" value="Genomic_DNA"/>
</dbReference>
<dbReference type="PROSITE" id="PS51449">
    <property type="entry name" value="MTTASE_N"/>
    <property type="match status" value="1"/>
</dbReference>
<dbReference type="Pfam" id="PF00919">
    <property type="entry name" value="UPF0004"/>
    <property type="match status" value="1"/>
</dbReference>
<dbReference type="GO" id="GO:0005840">
    <property type="term" value="C:ribosome"/>
    <property type="evidence" value="ECO:0007669"/>
    <property type="project" value="UniProtKB-KW"/>
</dbReference>
<feature type="domain" description="MTTase N-terminal" evidence="10">
    <location>
        <begin position="10"/>
        <end position="126"/>
    </location>
</feature>
<dbReference type="Gene3D" id="3.80.30.20">
    <property type="entry name" value="tm_1862 like domain"/>
    <property type="match status" value="1"/>
</dbReference>
<comment type="similarity">
    <text evidence="8">Belongs to the methylthiotransferase family. RimO subfamily.</text>
</comment>
<keyword evidence="12" id="KW-0687">Ribonucleoprotein</keyword>
<evidence type="ECO:0000256" key="1">
    <source>
        <dbReference type="ARBA" id="ARBA00022485"/>
    </source>
</evidence>
<dbReference type="Pfam" id="PF18693">
    <property type="entry name" value="TRAM_2"/>
    <property type="match status" value="1"/>
</dbReference>
<dbReference type="GO" id="GO:0035600">
    <property type="term" value="P:tRNA methylthiolation"/>
    <property type="evidence" value="ECO:0007669"/>
    <property type="project" value="UniProtKB-ARBA"/>
</dbReference>
<dbReference type="Proteomes" id="UP000650511">
    <property type="component" value="Unassembled WGS sequence"/>
</dbReference>
<dbReference type="InterPro" id="IPR005839">
    <property type="entry name" value="Methylthiotransferase"/>
</dbReference>
<feature type="domain" description="Radical SAM core" evidence="11">
    <location>
        <begin position="242"/>
        <end position="473"/>
    </location>
</feature>
<keyword evidence="7 8" id="KW-0411">Iron-sulfur</keyword>
<feature type="binding site" evidence="8">
    <location>
        <position position="19"/>
    </location>
    <ligand>
        <name>[4Fe-4S] cluster</name>
        <dbReference type="ChEBI" id="CHEBI:49883"/>
        <label>1</label>
    </ligand>
</feature>
<dbReference type="SFLD" id="SFLDS00029">
    <property type="entry name" value="Radical_SAM"/>
    <property type="match status" value="1"/>
</dbReference>
<keyword evidence="1 8" id="KW-0004">4Fe-4S</keyword>
<dbReference type="CDD" id="cd01335">
    <property type="entry name" value="Radical_SAM"/>
    <property type="match status" value="1"/>
</dbReference>
<feature type="binding site" evidence="8">
    <location>
        <position position="256"/>
    </location>
    <ligand>
        <name>[4Fe-4S] cluster</name>
        <dbReference type="ChEBI" id="CHEBI:49883"/>
        <label>2</label>
        <note>4Fe-4S-S-AdoMet</note>
    </ligand>
</feature>
<evidence type="ECO:0000256" key="2">
    <source>
        <dbReference type="ARBA" id="ARBA00022490"/>
    </source>
</evidence>
<evidence type="ECO:0000256" key="4">
    <source>
        <dbReference type="ARBA" id="ARBA00022691"/>
    </source>
</evidence>
<dbReference type="HAMAP" id="MF_01865">
    <property type="entry name" value="MTTase_RimO"/>
    <property type="match status" value="1"/>
</dbReference>
<dbReference type="FunFam" id="3.80.30.20:FF:000001">
    <property type="entry name" value="tRNA-2-methylthio-N(6)-dimethylallyladenosine synthase 2"/>
    <property type="match status" value="1"/>
</dbReference>
<gene>
    <name evidence="8 12" type="primary">rimO</name>
    <name evidence="12" type="ORF">GCM10011354_19840</name>
</gene>
<dbReference type="SFLD" id="SFLDG01082">
    <property type="entry name" value="B12-binding_domain_containing"/>
    <property type="match status" value="1"/>
</dbReference>
<reference evidence="12" key="2">
    <citation type="submission" date="2020-09" db="EMBL/GenBank/DDBJ databases">
        <authorList>
            <person name="Sun Q."/>
            <person name="Zhou Y."/>
        </authorList>
    </citation>
    <scope>NUCLEOTIDE SEQUENCE</scope>
    <source>
        <strain evidence="12">CGMCC 1.14988</strain>
    </source>
</reference>
<feature type="binding site" evidence="8">
    <location>
        <position position="55"/>
    </location>
    <ligand>
        <name>[4Fe-4S] cluster</name>
        <dbReference type="ChEBI" id="CHEBI:49883"/>
        <label>1</label>
    </ligand>
</feature>
<sequence length="555" mass="59563">MSASASTDTYRVAVVTLGCGRNEVDSEQLAGLFHREGNAVVDDPLDADVVLVNTCTFIAPAKQESIDTVLEACQLKDEGSARAVLVVGCMAQRYPHELAEAIPEADAIVGFDGYATLPSVVGDVLAGRQIDRVVGVGDSHPGARPVRRDLPLMVAPVGASPTAHPPSAPVTAPVTTPERARSEPSVPSTAADLDELALGLRALELPPEAPRTALAPGTAQDLLDRVPDSGPRFPVRLPQTGGVPRPWAYLKIASGCDRICTFCAIPSFRGRFRSRPLDEVLAEAAWLVEGGARELVLVSENTTSWGKDLPGGRRLQATLLRELSAIDDLERLRLMYLQPAELTLPLLETMAELPKVASYFDLSLQHVSGPVVQAMARSGDPERFGALIERIRGLDPQAVFRSNFILGFPGETEADVAALETFLAEHVLDWVGLFPFSVEDGTPSADFDAQVPAEVAEHRLARVGELQERLADEASRRFVGRELDVIVQERPEDGDEEIAATLARSYREAPDTDGEIEVVDDQGRAADLAVGARARVQVIDTVGVDLVARLVEARA</sequence>
<dbReference type="InterPro" id="IPR012340">
    <property type="entry name" value="NA-bd_OB-fold"/>
</dbReference>
<dbReference type="AlphaFoldDB" id="A0A8J3AAR4"/>
<organism evidence="12 13">
    <name type="scientific">Egicoccus halophilus</name>
    <dbReference type="NCBI Taxonomy" id="1670830"/>
    <lineage>
        <taxon>Bacteria</taxon>
        <taxon>Bacillati</taxon>
        <taxon>Actinomycetota</taxon>
        <taxon>Nitriliruptoria</taxon>
        <taxon>Egicoccales</taxon>
        <taxon>Egicoccaceae</taxon>
        <taxon>Egicoccus</taxon>
    </lineage>
</organism>
<dbReference type="GO" id="GO:0005829">
    <property type="term" value="C:cytosol"/>
    <property type="evidence" value="ECO:0007669"/>
    <property type="project" value="TreeGrafter"/>
</dbReference>
<accession>A0A8J3AAR4</accession>
<keyword evidence="4 8" id="KW-0949">S-adenosyl-L-methionine</keyword>
<keyword evidence="2 8" id="KW-0963">Cytoplasm</keyword>
<evidence type="ECO:0000259" key="11">
    <source>
        <dbReference type="PROSITE" id="PS51918"/>
    </source>
</evidence>
<dbReference type="InterPro" id="IPR006638">
    <property type="entry name" value="Elp3/MiaA/NifB-like_rSAM"/>
</dbReference>
<dbReference type="SMART" id="SM00729">
    <property type="entry name" value="Elp3"/>
    <property type="match status" value="1"/>
</dbReference>
<evidence type="ECO:0000256" key="7">
    <source>
        <dbReference type="ARBA" id="ARBA00023014"/>
    </source>
</evidence>
<keyword evidence="12" id="KW-0689">Ribosomal protein</keyword>
<dbReference type="RefSeq" id="WP_130650475.1">
    <property type="nucleotide sequence ID" value="NZ_BMHA01000006.1"/>
</dbReference>
<dbReference type="InterPro" id="IPR058240">
    <property type="entry name" value="rSAM_sf"/>
</dbReference>
<keyword evidence="3 8" id="KW-0808">Transferase</keyword>
<feature type="binding site" evidence="8">
    <location>
        <position position="89"/>
    </location>
    <ligand>
        <name>[4Fe-4S] cluster</name>
        <dbReference type="ChEBI" id="CHEBI:49883"/>
        <label>1</label>
    </ligand>
</feature>
<reference evidence="12" key="1">
    <citation type="journal article" date="2014" name="Int. J. Syst. Evol. Microbiol.">
        <title>Complete genome sequence of Corynebacterium casei LMG S-19264T (=DSM 44701T), isolated from a smear-ripened cheese.</title>
        <authorList>
            <consortium name="US DOE Joint Genome Institute (JGI-PGF)"/>
            <person name="Walter F."/>
            <person name="Albersmeier A."/>
            <person name="Kalinowski J."/>
            <person name="Ruckert C."/>
        </authorList>
    </citation>
    <scope>NUCLEOTIDE SEQUENCE</scope>
    <source>
        <strain evidence="12">CGMCC 1.14988</strain>
    </source>
</reference>
<feature type="region of interest" description="Disordered" evidence="9">
    <location>
        <begin position="158"/>
        <end position="188"/>
    </location>
</feature>
<dbReference type="GO" id="GO:0046872">
    <property type="term" value="F:metal ion binding"/>
    <property type="evidence" value="ECO:0007669"/>
    <property type="project" value="UniProtKB-KW"/>
</dbReference>
<proteinExistence type="inferred from homology"/>
<dbReference type="SUPFAM" id="SSF102114">
    <property type="entry name" value="Radical SAM enzymes"/>
    <property type="match status" value="1"/>
</dbReference>
<dbReference type="GO" id="GO:0051539">
    <property type="term" value="F:4 iron, 4 sulfur cluster binding"/>
    <property type="evidence" value="ECO:0007669"/>
    <property type="project" value="UniProtKB-UniRule"/>
</dbReference>
<comment type="cofactor">
    <cofactor evidence="8">
        <name>[4Fe-4S] cluster</name>
        <dbReference type="ChEBI" id="CHEBI:49883"/>
    </cofactor>
    <text evidence="8">Binds 2 [4Fe-4S] clusters. One cluster is coordinated with 3 cysteines and an exchangeable S-adenosyl-L-methionine.</text>
</comment>